<feature type="domain" description="DUF218" evidence="1">
    <location>
        <begin position="42"/>
        <end position="166"/>
    </location>
</feature>
<dbReference type="EMBL" id="METP01000055">
    <property type="protein sequence ID" value="OGC03915.1"/>
    <property type="molecule type" value="Genomic_DNA"/>
</dbReference>
<accession>A0A1F4R6P9</accession>
<dbReference type="AlphaFoldDB" id="A0A1F4R6P9"/>
<name>A0A1F4R6P9_UNCSA</name>
<sequence length="193" mass="22089">MKKRIFRLVIVLLGLYFSHAFILEGLAGWLVVQDKLEPVGLILVLSGDANGERVAEGVNLYRQDYAKKILMSGGPLAWQLTSAEWMKKQAMALGVPARDILLEDKSGSTKENARFSLPIIKKHGVNSIILVTSPYHSRRAQWVFQKVFARSGVKIRSYPVQASKFKIQRWWTRHEDIQLVVLEYLSLIFYLFL</sequence>
<dbReference type="Pfam" id="PF02698">
    <property type="entry name" value="DUF218"/>
    <property type="match status" value="1"/>
</dbReference>
<dbReference type="InterPro" id="IPR014729">
    <property type="entry name" value="Rossmann-like_a/b/a_fold"/>
</dbReference>
<dbReference type="InterPro" id="IPR051599">
    <property type="entry name" value="Cell_Envelope_Assoc"/>
</dbReference>
<protein>
    <recommendedName>
        <fullName evidence="1">DUF218 domain-containing protein</fullName>
    </recommendedName>
</protein>
<dbReference type="PANTHER" id="PTHR30336">
    <property type="entry name" value="INNER MEMBRANE PROTEIN, PROBABLE PERMEASE"/>
    <property type="match status" value="1"/>
</dbReference>
<evidence type="ECO:0000313" key="3">
    <source>
        <dbReference type="Proteomes" id="UP000176938"/>
    </source>
</evidence>
<evidence type="ECO:0000259" key="1">
    <source>
        <dbReference type="Pfam" id="PF02698"/>
    </source>
</evidence>
<gene>
    <name evidence="2" type="ORF">A3H38_03500</name>
</gene>
<dbReference type="Proteomes" id="UP000176938">
    <property type="component" value="Unassembled WGS sequence"/>
</dbReference>
<dbReference type="InterPro" id="IPR003848">
    <property type="entry name" value="DUF218"/>
</dbReference>
<dbReference type="CDD" id="cd06259">
    <property type="entry name" value="YdcF-like"/>
    <property type="match status" value="1"/>
</dbReference>
<evidence type="ECO:0000313" key="2">
    <source>
        <dbReference type="EMBL" id="OGC03915.1"/>
    </source>
</evidence>
<dbReference type="GO" id="GO:0005886">
    <property type="term" value="C:plasma membrane"/>
    <property type="evidence" value="ECO:0007669"/>
    <property type="project" value="TreeGrafter"/>
</dbReference>
<dbReference type="Gene3D" id="3.40.50.620">
    <property type="entry name" value="HUPs"/>
    <property type="match status" value="1"/>
</dbReference>
<comment type="caution">
    <text evidence="2">The sequence shown here is derived from an EMBL/GenBank/DDBJ whole genome shotgun (WGS) entry which is preliminary data.</text>
</comment>
<reference evidence="2 3" key="1">
    <citation type="journal article" date="2016" name="Nat. Commun.">
        <title>Thousands of microbial genomes shed light on interconnected biogeochemical processes in an aquifer system.</title>
        <authorList>
            <person name="Anantharaman K."/>
            <person name="Brown C.T."/>
            <person name="Hug L.A."/>
            <person name="Sharon I."/>
            <person name="Castelle C.J."/>
            <person name="Probst A.J."/>
            <person name="Thomas B.C."/>
            <person name="Singh A."/>
            <person name="Wilkins M.J."/>
            <person name="Karaoz U."/>
            <person name="Brodie E.L."/>
            <person name="Williams K.H."/>
            <person name="Hubbard S.S."/>
            <person name="Banfield J.F."/>
        </authorList>
    </citation>
    <scope>NUCLEOTIDE SEQUENCE [LARGE SCALE GENOMIC DNA]</scope>
</reference>
<organism evidence="2 3">
    <name type="scientific">candidate division WOR-1 bacterium RIFCSPLOWO2_02_FULL_46_20</name>
    <dbReference type="NCBI Taxonomy" id="1802567"/>
    <lineage>
        <taxon>Bacteria</taxon>
        <taxon>Bacillati</taxon>
        <taxon>Saganbacteria</taxon>
    </lineage>
</organism>
<dbReference type="PANTHER" id="PTHR30336:SF20">
    <property type="entry name" value="DUF218 DOMAIN-CONTAINING PROTEIN"/>
    <property type="match status" value="1"/>
</dbReference>
<proteinExistence type="predicted"/>